<proteinExistence type="predicted"/>
<evidence type="ECO:0008006" key="3">
    <source>
        <dbReference type="Google" id="ProtNLM"/>
    </source>
</evidence>
<organism evidence="1 2">
    <name type="scientific">Dunaliella salina</name>
    <name type="common">Green alga</name>
    <name type="synonym">Protococcus salinus</name>
    <dbReference type="NCBI Taxonomy" id="3046"/>
    <lineage>
        <taxon>Eukaryota</taxon>
        <taxon>Viridiplantae</taxon>
        <taxon>Chlorophyta</taxon>
        <taxon>core chlorophytes</taxon>
        <taxon>Chlorophyceae</taxon>
        <taxon>CS clade</taxon>
        <taxon>Chlamydomonadales</taxon>
        <taxon>Dunaliellaceae</taxon>
        <taxon>Dunaliella</taxon>
    </lineage>
</organism>
<dbReference type="Proteomes" id="UP000815325">
    <property type="component" value="Unassembled WGS sequence"/>
</dbReference>
<protein>
    <recommendedName>
        <fullName evidence="3">Encoded protein</fullName>
    </recommendedName>
</protein>
<dbReference type="EMBL" id="MU070127">
    <property type="protein sequence ID" value="KAF5829682.1"/>
    <property type="molecule type" value="Genomic_DNA"/>
</dbReference>
<sequence>MQPKQEVLKPWHHCSTVCLHQINLPHAHMAGCIQQDGFDDHFYLPILPPKCQRGTVLIQSFWNWRRMRCTGLYRRQKSRACTGRKQP</sequence>
<gene>
    <name evidence="1" type="ORF">DUNSADRAFT_15657</name>
</gene>
<keyword evidence="2" id="KW-1185">Reference proteome</keyword>
<name>A0ABQ7G507_DUNSA</name>
<evidence type="ECO:0000313" key="2">
    <source>
        <dbReference type="Proteomes" id="UP000815325"/>
    </source>
</evidence>
<comment type="caution">
    <text evidence="1">The sequence shown here is derived from an EMBL/GenBank/DDBJ whole genome shotgun (WGS) entry which is preliminary data.</text>
</comment>
<reference evidence="1" key="1">
    <citation type="submission" date="2017-08" db="EMBL/GenBank/DDBJ databases">
        <authorList>
            <person name="Polle J.E."/>
            <person name="Barry K."/>
            <person name="Cushman J."/>
            <person name="Schmutz J."/>
            <person name="Tran D."/>
            <person name="Hathwaick L.T."/>
            <person name="Yim W.C."/>
            <person name="Jenkins J."/>
            <person name="Mckie-Krisberg Z.M."/>
            <person name="Prochnik S."/>
            <person name="Lindquist E."/>
            <person name="Dockter R.B."/>
            <person name="Adam C."/>
            <person name="Molina H."/>
            <person name="Bunkerborg J."/>
            <person name="Jin E."/>
            <person name="Buchheim M."/>
            <person name="Magnuson J."/>
        </authorList>
    </citation>
    <scope>NUCLEOTIDE SEQUENCE</scope>
    <source>
        <strain evidence="1">CCAP 19/18</strain>
    </source>
</reference>
<accession>A0ABQ7G507</accession>
<evidence type="ECO:0000313" key="1">
    <source>
        <dbReference type="EMBL" id="KAF5829682.1"/>
    </source>
</evidence>